<dbReference type="EC" id="2.5.1.46" evidence="6"/>
<name>Q0W776_METAR</name>
<dbReference type="eggNOG" id="arCOG04142">
    <property type="taxonomic scope" value="Archaea"/>
</dbReference>
<keyword evidence="7 11" id="KW-0808">Transferase</keyword>
<evidence type="ECO:0000256" key="5">
    <source>
        <dbReference type="ARBA" id="ARBA00009892"/>
    </source>
</evidence>
<dbReference type="AlphaFoldDB" id="Q0W776"/>
<dbReference type="InterPro" id="IPR002773">
    <property type="entry name" value="Deoxyhypusine_synthase"/>
</dbReference>
<evidence type="ECO:0000256" key="8">
    <source>
        <dbReference type="ARBA" id="ARBA00023256"/>
    </source>
</evidence>
<dbReference type="EMBL" id="AM114193">
    <property type="protein sequence ID" value="CAJ35767.1"/>
    <property type="molecule type" value="Genomic_DNA"/>
</dbReference>
<evidence type="ECO:0000313" key="11">
    <source>
        <dbReference type="EMBL" id="CAJ35767.1"/>
    </source>
</evidence>
<evidence type="ECO:0000256" key="2">
    <source>
        <dbReference type="ARBA" id="ARBA00001911"/>
    </source>
</evidence>
<feature type="region of interest" description="Disordered" evidence="10">
    <location>
        <begin position="353"/>
        <end position="389"/>
    </location>
</feature>
<dbReference type="NCBIfam" id="TIGR00321">
    <property type="entry name" value="dhys"/>
    <property type="match status" value="1"/>
</dbReference>
<comment type="catalytic activity">
    <reaction evidence="1">
        <text>[eIF5A protein]-L-lysine + spermidine = [eIF5A protein]-deoxyhypusine + propane-1,3-diamine</text>
        <dbReference type="Rhea" id="RHEA:33299"/>
        <dbReference type="Rhea" id="RHEA-COMP:10143"/>
        <dbReference type="Rhea" id="RHEA-COMP:10144"/>
        <dbReference type="ChEBI" id="CHEBI:29969"/>
        <dbReference type="ChEBI" id="CHEBI:57484"/>
        <dbReference type="ChEBI" id="CHEBI:57834"/>
        <dbReference type="ChEBI" id="CHEBI:82657"/>
        <dbReference type="EC" id="2.5.1.46"/>
    </reaction>
</comment>
<evidence type="ECO:0000313" key="12">
    <source>
        <dbReference type="Proteomes" id="UP000000663"/>
    </source>
</evidence>
<dbReference type="InterPro" id="IPR036982">
    <property type="entry name" value="Deoxyhypusine_synthase_sf"/>
</dbReference>
<evidence type="ECO:0000256" key="10">
    <source>
        <dbReference type="SAM" id="MobiDB-lite"/>
    </source>
</evidence>
<keyword evidence="12" id="KW-1185">Reference proteome</keyword>
<evidence type="ECO:0000256" key="7">
    <source>
        <dbReference type="ARBA" id="ARBA00022679"/>
    </source>
</evidence>
<reference evidence="11 12" key="1">
    <citation type="journal article" date="2006" name="Science">
        <title>Genome of rice cluster I archaea -- the key methane producers in the rice rhizosphere.</title>
        <authorList>
            <person name="Erkel C."/>
            <person name="Kube M."/>
            <person name="Reinhardt R."/>
            <person name="Liesack W."/>
        </authorList>
    </citation>
    <scope>NUCLEOTIDE SEQUENCE [LARGE SCALE GENOMIC DNA]</scope>
    <source>
        <strain evidence="12">DSM 22066 / NBRC 105507 / MRE50</strain>
    </source>
</reference>
<comment type="pathway">
    <text evidence="4">Protein modification; eIF5A hypusination.</text>
</comment>
<feature type="compositionally biased region" description="Low complexity" evidence="10">
    <location>
        <begin position="353"/>
        <end position="372"/>
    </location>
</feature>
<evidence type="ECO:0000256" key="6">
    <source>
        <dbReference type="ARBA" id="ARBA00012683"/>
    </source>
</evidence>
<evidence type="ECO:0000256" key="3">
    <source>
        <dbReference type="ARBA" id="ARBA00002823"/>
    </source>
</evidence>
<dbReference type="KEGG" id="rci:RCIX304"/>
<dbReference type="PANTHER" id="PTHR11703:SF2">
    <property type="entry name" value="DEOXYHYPUSINE SYNTHASE-LIKE PROTEIN"/>
    <property type="match status" value="1"/>
</dbReference>
<dbReference type="Gene3D" id="3.40.910.10">
    <property type="entry name" value="Deoxyhypusine synthase"/>
    <property type="match status" value="1"/>
</dbReference>
<accession>Q0W776</accession>
<evidence type="ECO:0000256" key="4">
    <source>
        <dbReference type="ARBA" id="ARBA00005041"/>
    </source>
</evidence>
<evidence type="ECO:0000256" key="1">
    <source>
        <dbReference type="ARBA" id="ARBA00000952"/>
    </source>
</evidence>
<dbReference type="RefSeq" id="WP_012036732.1">
    <property type="nucleotide sequence ID" value="NC_009464.1"/>
</dbReference>
<gene>
    <name evidence="11" type="primary">dys-1</name>
    <name evidence="11" type="ORF">RCIX304</name>
</gene>
<comment type="similarity">
    <text evidence="5">Belongs to the deoxyhypusine synthase family.</text>
</comment>
<sequence length="389" mass="42626">MAKSKFLQKETVPVKVTEKTIAGLTDAMAMTGFQGRKLGESVNTWADMLRQNNLTIMMGYTGAMSPAGMRKIISYMIQNRMIDCLVSTGANMFHDIFESMGGHHYVGSHVANDEALFKEGVDRIYDVFAVEQEFRGADYMVMEFAKEHLEAGKSYSSREFLYLLGKHMTEKGCDPDGIVASAYRYNVPIFVPALCDSSIGIALMVARREGHAINIDQMKDVDEITQIVENTKKTGVVYIGGGVPKNFIQQTEVIMSMLELPIEGHSYAIQYTADAPHWGGLSGCTFEEAVSWGKIAAVAPKVQVFVDATIALPVVSHALAEKTKDYIGKRKAPQYDWSGKKLKVRFEVTKAPAVKAPAAKAPASKKAPANKTAAKKPVAKKATAKKPKK</sequence>
<dbReference type="OrthoDB" id="17730at2157"/>
<dbReference type="InterPro" id="IPR029035">
    <property type="entry name" value="DHS-like_NAD/FAD-binding_dom"/>
</dbReference>
<dbReference type="GO" id="GO:0005737">
    <property type="term" value="C:cytoplasm"/>
    <property type="evidence" value="ECO:0007669"/>
    <property type="project" value="TreeGrafter"/>
</dbReference>
<dbReference type="NCBIfam" id="NF002006">
    <property type="entry name" value="PRK00805.1"/>
    <property type="match status" value="1"/>
</dbReference>
<organism evidence="11 12">
    <name type="scientific">Methanocella arvoryzae (strain DSM 22066 / NBRC 105507 / MRE50)</name>
    <dbReference type="NCBI Taxonomy" id="351160"/>
    <lineage>
        <taxon>Archaea</taxon>
        <taxon>Methanobacteriati</taxon>
        <taxon>Methanobacteriota</taxon>
        <taxon>Stenosarchaea group</taxon>
        <taxon>Methanomicrobia</taxon>
        <taxon>Methanocellales</taxon>
        <taxon>Methanocellaceae</taxon>
        <taxon>Methanocella</taxon>
    </lineage>
</organism>
<dbReference type="FunFam" id="3.40.910.10:FF:000006">
    <property type="entry name" value="Probable deoxyhypusine synthase"/>
    <property type="match status" value="1"/>
</dbReference>
<evidence type="ECO:0000256" key="9">
    <source>
        <dbReference type="ARBA" id="ARBA00067876"/>
    </source>
</evidence>
<dbReference type="SUPFAM" id="SSF52467">
    <property type="entry name" value="DHS-like NAD/FAD-binding domain"/>
    <property type="match status" value="1"/>
</dbReference>
<dbReference type="PATRIC" id="fig|351160.9.peg.2469"/>
<comment type="function">
    <text evidence="3">Catalyzes the NAD-dependent oxidative cleavage of spermidine and the subsequent transfer of the butylamine moiety of spermidine to the epsilon-amino group of a specific lysine residue of the eIF-5A precursor protein to form the intermediate deoxyhypusine residue.</text>
</comment>
<keyword evidence="8" id="KW-0386">Hypusine biosynthesis</keyword>
<dbReference type="GeneID" id="5144661"/>
<feature type="compositionally biased region" description="Basic residues" evidence="10">
    <location>
        <begin position="373"/>
        <end position="389"/>
    </location>
</feature>
<protein>
    <recommendedName>
        <fullName evidence="9">Probable deoxyhypusine synthase 2</fullName>
        <ecNumber evidence="6">2.5.1.46</ecNumber>
    </recommendedName>
</protein>
<dbReference type="Pfam" id="PF01916">
    <property type="entry name" value="DS"/>
    <property type="match status" value="1"/>
</dbReference>
<comment type="cofactor">
    <cofactor evidence="2">
        <name>NAD(+)</name>
        <dbReference type="ChEBI" id="CHEBI:57540"/>
    </cofactor>
</comment>
<dbReference type="GO" id="GO:0034038">
    <property type="term" value="F:deoxyhypusine synthase activity"/>
    <property type="evidence" value="ECO:0007669"/>
    <property type="project" value="UniProtKB-EC"/>
</dbReference>
<dbReference type="PANTHER" id="PTHR11703">
    <property type="entry name" value="DEOXYHYPUSINE SYNTHASE"/>
    <property type="match status" value="1"/>
</dbReference>
<dbReference type="Proteomes" id="UP000000663">
    <property type="component" value="Chromosome"/>
</dbReference>
<proteinExistence type="inferred from homology"/>
<dbReference type="STRING" id="351160.RCIX304"/>